<name>A0ABQ2H502_9PSED</name>
<feature type="domain" description="Histone deacetylase" evidence="2">
    <location>
        <begin position="43"/>
        <end position="327"/>
    </location>
</feature>
<dbReference type="InterPro" id="IPR000286">
    <property type="entry name" value="HDACs"/>
</dbReference>
<evidence type="ECO:0000313" key="4">
    <source>
        <dbReference type="Proteomes" id="UP000616499"/>
    </source>
</evidence>
<reference evidence="4" key="1">
    <citation type="journal article" date="2019" name="Int. J. Syst. Evol. Microbiol.">
        <title>The Global Catalogue of Microorganisms (GCM) 10K type strain sequencing project: providing services to taxonomists for standard genome sequencing and annotation.</title>
        <authorList>
            <consortium name="The Broad Institute Genomics Platform"/>
            <consortium name="The Broad Institute Genome Sequencing Center for Infectious Disease"/>
            <person name="Wu L."/>
            <person name="Ma J."/>
        </authorList>
    </citation>
    <scope>NUCLEOTIDE SEQUENCE [LARGE SCALE GENOMIC DNA]</scope>
    <source>
        <strain evidence="4">JCM 13501</strain>
    </source>
</reference>
<sequence>MKRKTGFFYNERCFWHCTNPHALVLPVGGWVQPTVSEGFAESPETKRRLKNLMDISGLSKQLIMCDAPPVGEDDILRVHSREYLERLKSASQNGGGMVGLAAPVGAGSYEIAQISAGLAMAAVEAVLTGKIDNAYSLSRPPGHHCLPDQGMGFCLLANIAIAIEVAKARYGLGKVAVVDWDVHHGNGTQAIFEQRNDVLTISLHQDRCFPAGYNGLEDRGIGKGEGYNINIPLPAGIGHKTYLQAVDTIVVPALEKFQPELIIVACGFDANAVDPLARMQLHSETFRSMTAKIQNTADFLCNGRLVLVHEGGYSETYVPFCGHSVIEELVKVRTEVEDPMLSLIVQQQPSGLFDAFLEDYVKSLANKFRSS</sequence>
<dbReference type="PRINTS" id="PR01270">
    <property type="entry name" value="HDASUPER"/>
</dbReference>
<evidence type="ECO:0000256" key="1">
    <source>
        <dbReference type="ARBA" id="ARBA00005947"/>
    </source>
</evidence>
<dbReference type="Proteomes" id="UP000616499">
    <property type="component" value="Unassembled WGS sequence"/>
</dbReference>
<dbReference type="RefSeq" id="WP_188868765.1">
    <property type="nucleotide sequence ID" value="NZ_BMNW01000051.1"/>
</dbReference>
<dbReference type="CDD" id="cd09996">
    <property type="entry name" value="HDAC_classII_1"/>
    <property type="match status" value="1"/>
</dbReference>
<dbReference type="InterPro" id="IPR037138">
    <property type="entry name" value="His_deacetylse_dom_sf"/>
</dbReference>
<dbReference type="Pfam" id="PF00850">
    <property type="entry name" value="Hist_deacetyl"/>
    <property type="match status" value="1"/>
</dbReference>
<comment type="caution">
    <text evidence="3">The sequence shown here is derived from an EMBL/GenBank/DDBJ whole genome shotgun (WGS) entry which is preliminary data.</text>
</comment>
<keyword evidence="4" id="KW-1185">Reference proteome</keyword>
<protein>
    <submittedName>
        <fullName evidence="3">Class II histone deacetylase</fullName>
    </submittedName>
</protein>
<dbReference type="Gene3D" id="3.40.800.20">
    <property type="entry name" value="Histone deacetylase domain"/>
    <property type="match status" value="1"/>
</dbReference>
<dbReference type="EMBL" id="BMNW01000051">
    <property type="protein sequence ID" value="GGM32908.1"/>
    <property type="molecule type" value="Genomic_DNA"/>
</dbReference>
<dbReference type="PANTHER" id="PTHR10625:SF10">
    <property type="entry name" value="HISTONE DEACETYLASE HDAC1"/>
    <property type="match status" value="1"/>
</dbReference>
<gene>
    <name evidence="3" type="ORF">GCM10009425_49230</name>
</gene>
<dbReference type="InterPro" id="IPR023696">
    <property type="entry name" value="Ureohydrolase_dom_sf"/>
</dbReference>
<evidence type="ECO:0000313" key="3">
    <source>
        <dbReference type="EMBL" id="GGM32908.1"/>
    </source>
</evidence>
<evidence type="ECO:0000259" key="2">
    <source>
        <dbReference type="Pfam" id="PF00850"/>
    </source>
</evidence>
<proteinExistence type="inferred from homology"/>
<accession>A0ABQ2H502</accession>
<dbReference type="InterPro" id="IPR023801">
    <property type="entry name" value="His_deacetylse_dom"/>
</dbReference>
<dbReference type="PANTHER" id="PTHR10625">
    <property type="entry name" value="HISTONE DEACETYLASE HDAC1-RELATED"/>
    <property type="match status" value="1"/>
</dbReference>
<organism evidence="3 4">
    <name type="scientific">Pseudomonas asuensis</name>
    <dbReference type="NCBI Taxonomy" id="1825787"/>
    <lineage>
        <taxon>Bacteria</taxon>
        <taxon>Pseudomonadati</taxon>
        <taxon>Pseudomonadota</taxon>
        <taxon>Gammaproteobacteria</taxon>
        <taxon>Pseudomonadales</taxon>
        <taxon>Pseudomonadaceae</taxon>
        <taxon>Pseudomonas</taxon>
    </lineage>
</organism>
<comment type="similarity">
    <text evidence="1">Belongs to the histone deacetylase family.</text>
</comment>
<dbReference type="SUPFAM" id="SSF52768">
    <property type="entry name" value="Arginase/deacetylase"/>
    <property type="match status" value="1"/>
</dbReference>